<evidence type="ECO:0000256" key="1">
    <source>
        <dbReference type="ARBA" id="ARBA00022801"/>
    </source>
</evidence>
<evidence type="ECO:0000259" key="2">
    <source>
        <dbReference type="Pfam" id="PF07859"/>
    </source>
</evidence>
<comment type="caution">
    <text evidence="3">The sequence shown here is derived from an EMBL/GenBank/DDBJ whole genome shotgun (WGS) entry which is preliminary data.</text>
</comment>
<sequence>MIQTNVHPRSRRRTILISAIALLVLAIVAVKISSFRSGESMVTHLVRVAVLPMLQVKSTMQNVDRYQELVQKRQAEGDARPSDKLKKQFDIRTESIGGYLYYIVSPKNSKPDRAIIYIHGGAYVGPMADFQWNLVKGLAERTGAQLIVPNYPLAPKHDWKDAYAMMAQLYDRLIQQFPANRISITGDSAGGGLALGFSMELRERGKPMPGSIVLFSPFLNLLADNPAQAALEDIDPLLSRPALVWAAKQWARDTLLDDPHVSPVLGNLSDLPPTLIFSGTADLLHVDSLQFVERARAQGVDVTYIQGRNMTHGWSVLPLPEAAPLYDATAGFIARH</sequence>
<name>A0A2T5MKL7_9GAMM</name>
<evidence type="ECO:0000313" key="3">
    <source>
        <dbReference type="EMBL" id="PTU33110.1"/>
    </source>
</evidence>
<dbReference type="InterPro" id="IPR013094">
    <property type="entry name" value="AB_hydrolase_3"/>
</dbReference>
<dbReference type="Pfam" id="PF07859">
    <property type="entry name" value="Abhydrolase_3"/>
    <property type="match status" value="1"/>
</dbReference>
<dbReference type="InterPro" id="IPR050300">
    <property type="entry name" value="GDXG_lipolytic_enzyme"/>
</dbReference>
<dbReference type="InterPro" id="IPR029058">
    <property type="entry name" value="AB_hydrolase_fold"/>
</dbReference>
<organism evidence="3 4">
    <name type="scientific">Stenotrophobium rhamnosiphilum</name>
    <dbReference type="NCBI Taxonomy" id="2029166"/>
    <lineage>
        <taxon>Bacteria</taxon>
        <taxon>Pseudomonadati</taxon>
        <taxon>Pseudomonadota</taxon>
        <taxon>Gammaproteobacteria</taxon>
        <taxon>Nevskiales</taxon>
        <taxon>Nevskiaceae</taxon>
        <taxon>Stenotrophobium</taxon>
    </lineage>
</organism>
<feature type="domain" description="Alpha/beta hydrolase fold-3" evidence="2">
    <location>
        <begin position="115"/>
        <end position="314"/>
    </location>
</feature>
<protein>
    <recommendedName>
        <fullName evidence="2">Alpha/beta hydrolase fold-3 domain-containing protein</fullName>
    </recommendedName>
</protein>
<reference evidence="3 4" key="1">
    <citation type="submission" date="2018-04" db="EMBL/GenBank/DDBJ databases">
        <title>Novel species isolated from glacier.</title>
        <authorList>
            <person name="Liu Q."/>
            <person name="Xin Y.-H."/>
        </authorList>
    </citation>
    <scope>NUCLEOTIDE SEQUENCE [LARGE SCALE GENOMIC DNA]</scope>
    <source>
        <strain evidence="3 4">GT1R17</strain>
    </source>
</reference>
<accession>A0A2T5MKL7</accession>
<evidence type="ECO:0000313" key="4">
    <source>
        <dbReference type="Proteomes" id="UP000244248"/>
    </source>
</evidence>
<dbReference type="GO" id="GO:0016787">
    <property type="term" value="F:hydrolase activity"/>
    <property type="evidence" value="ECO:0007669"/>
    <property type="project" value="UniProtKB-KW"/>
</dbReference>
<keyword evidence="4" id="KW-1185">Reference proteome</keyword>
<dbReference type="AlphaFoldDB" id="A0A2T5MKL7"/>
<gene>
    <name evidence="3" type="ORF">CJD38_03115</name>
</gene>
<dbReference type="SUPFAM" id="SSF53474">
    <property type="entry name" value="alpha/beta-Hydrolases"/>
    <property type="match status" value="1"/>
</dbReference>
<proteinExistence type="predicted"/>
<dbReference type="Proteomes" id="UP000244248">
    <property type="component" value="Unassembled WGS sequence"/>
</dbReference>
<dbReference type="PANTHER" id="PTHR48081:SF8">
    <property type="entry name" value="ALPHA_BETA HYDROLASE FOLD-3 DOMAIN-CONTAINING PROTEIN-RELATED"/>
    <property type="match status" value="1"/>
</dbReference>
<dbReference type="OrthoDB" id="9806180at2"/>
<dbReference type="RefSeq" id="WP_107938817.1">
    <property type="nucleotide sequence ID" value="NZ_QANS01000001.1"/>
</dbReference>
<dbReference type="PANTHER" id="PTHR48081">
    <property type="entry name" value="AB HYDROLASE SUPERFAMILY PROTEIN C4A8.06C"/>
    <property type="match status" value="1"/>
</dbReference>
<dbReference type="EMBL" id="QANS01000001">
    <property type="protein sequence ID" value="PTU33110.1"/>
    <property type="molecule type" value="Genomic_DNA"/>
</dbReference>
<keyword evidence="1" id="KW-0378">Hydrolase</keyword>
<dbReference type="Gene3D" id="3.40.50.1820">
    <property type="entry name" value="alpha/beta hydrolase"/>
    <property type="match status" value="1"/>
</dbReference>